<name>A0A7G8TC73_9FIRM</name>
<dbReference type="KEGG" id="cfem:HCR03_02585"/>
<dbReference type="EMBL" id="CP060286">
    <property type="protein sequence ID" value="QNK41214.1"/>
    <property type="molecule type" value="Genomic_DNA"/>
</dbReference>
<evidence type="ECO:0000256" key="1">
    <source>
        <dbReference type="ARBA" id="ARBA00005534"/>
    </source>
</evidence>
<dbReference type="SUPFAM" id="SSF111038">
    <property type="entry name" value="YjbQ-like"/>
    <property type="match status" value="1"/>
</dbReference>
<sequence>MVVVKTIRHLSKAVSEFYNITEQVHGIVEKSGIKNGFVAVITSHTTTGIMVNESLPCVEQDLSELMEKLVPLDEPYLHAHFLPTYGATSNNSQGHLKSALTGNHCLFPVIDGKIVCGGAQEIYLVEYDGPQARKVFVEVMGE</sequence>
<proteinExistence type="inferred from homology"/>
<dbReference type="Pfam" id="PF01894">
    <property type="entry name" value="YjbQ"/>
    <property type="match status" value="1"/>
</dbReference>
<dbReference type="Proteomes" id="UP000515909">
    <property type="component" value="Chromosome"/>
</dbReference>
<dbReference type="AlphaFoldDB" id="A0A7G8TC73"/>
<dbReference type="NCBIfam" id="TIGR00149">
    <property type="entry name" value="TIGR00149_YjbQ"/>
    <property type="match status" value="1"/>
</dbReference>
<dbReference type="PIRSF" id="PIRSF004681">
    <property type="entry name" value="UCP004681"/>
    <property type="match status" value="1"/>
</dbReference>
<dbReference type="RefSeq" id="WP_187036563.1">
    <property type="nucleotide sequence ID" value="NZ_CP060286.1"/>
</dbReference>
<dbReference type="InterPro" id="IPR001602">
    <property type="entry name" value="UPF0047_YjbQ-like"/>
</dbReference>
<protein>
    <submittedName>
        <fullName evidence="2">YjbQ family protein</fullName>
    </submittedName>
</protein>
<gene>
    <name evidence="2" type="ORF">HCR03_02585</name>
</gene>
<dbReference type="PANTHER" id="PTHR30615:SF8">
    <property type="entry name" value="UPF0047 PROTEIN C4A8.02C"/>
    <property type="match status" value="1"/>
</dbReference>
<evidence type="ECO:0000313" key="3">
    <source>
        <dbReference type="Proteomes" id="UP000515909"/>
    </source>
</evidence>
<reference evidence="2 3" key="1">
    <citation type="submission" date="2020-08" db="EMBL/GenBank/DDBJ databases">
        <title>The isolate Caproiciproducens sp. 7D4C2 produces n-caproate at mildly acidic conditions from hexoses: genome and rBOX comparison with related strains and chain-elongating bacteria.</title>
        <authorList>
            <person name="Esquivel-Elizondo S."/>
            <person name="Bagci C."/>
            <person name="Temovska M."/>
            <person name="Jeon B.S."/>
            <person name="Bessarab I."/>
            <person name="Williams R.B.H."/>
            <person name="Huson D.H."/>
            <person name="Angenent L.T."/>
        </authorList>
    </citation>
    <scope>NUCLEOTIDE SEQUENCE [LARGE SCALE GENOMIC DNA]</scope>
    <source>
        <strain evidence="2 3">7D4C2</strain>
    </source>
</reference>
<comment type="similarity">
    <text evidence="1">Belongs to the UPF0047 family.</text>
</comment>
<dbReference type="Gene3D" id="2.60.120.460">
    <property type="entry name" value="YjbQ-like"/>
    <property type="match status" value="1"/>
</dbReference>
<dbReference type="InterPro" id="IPR035917">
    <property type="entry name" value="YjbQ-like_sf"/>
</dbReference>
<evidence type="ECO:0000313" key="2">
    <source>
        <dbReference type="EMBL" id="QNK41214.1"/>
    </source>
</evidence>
<dbReference type="PANTHER" id="PTHR30615">
    <property type="entry name" value="UNCHARACTERIZED PROTEIN YJBQ-RELATED"/>
    <property type="match status" value="1"/>
</dbReference>
<organism evidence="2 3">
    <name type="scientific">Caproicibacter fermentans</name>
    <dbReference type="NCBI Taxonomy" id="2576756"/>
    <lineage>
        <taxon>Bacteria</taxon>
        <taxon>Bacillati</taxon>
        <taxon>Bacillota</taxon>
        <taxon>Clostridia</taxon>
        <taxon>Eubacteriales</taxon>
        <taxon>Acutalibacteraceae</taxon>
        <taxon>Caproicibacter</taxon>
    </lineage>
</organism>
<accession>A0A7G8TC73</accession>